<dbReference type="PROSITE" id="PS50003">
    <property type="entry name" value="PH_DOMAIN"/>
    <property type="match status" value="2"/>
</dbReference>
<evidence type="ECO:0000259" key="1">
    <source>
        <dbReference type="PROSITE" id="PS50003"/>
    </source>
</evidence>
<dbReference type="InterPro" id="IPR011993">
    <property type="entry name" value="PH-like_dom_sf"/>
</dbReference>
<dbReference type="CDD" id="cd00821">
    <property type="entry name" value="PH"/>
    <property type="match status" value="1"/>
</dbReference>
<accession>A0ABP0F2N8</accession>
<feature type="domain" description="PH" evidence="1">
    <location>
        <begin position="95"/>
        <end position="188"/>
    </location>
</feature>
<dbReference type="SMART" id="SM00233">
    <property type="entry name" value="PH"/>
    <property type="match status" value="2"/>
</dbReference>
<evidence type="ECO:0000313" key="2">
    <source>
        <dbReference type="EMBL" id="CAK8672532.1"/>
    </source>
</evidence>
<comment type="caution">
    <text evidence="2">The sequence shown here is derived from an EMBL/GenBank/DDBJ whole genome shotgun (WGS) entry which is preliminary data.</text>
</comment>
<proteinExistence type="predicted"/>
<dbReference type="Proteomes" id="UP001642483">
    <property type="component" value="Unassembled WGS sequence"/>
</dbReference>
<keyword evidence="3" id="KW-1185">Reference proteome</keyword>
<dbReference type="EMBL" id="CAWYQH010000001">
    <property type="protein sequence ID" value="CAK8672532.1"/>
    <property type="molecule type" value="Genomic_DNA"/>
</dbReference>
<protein>
    <recommendedName>
        <fullName evidence="1">PH domain-containing protein</fullName>
    </recommendedName>
</protein>
<feature type="domain" description="PH" evidence="1">
    <location>
        <begin position="1"/>
        <end position="93"/>
    </location>
</feature>
<sequence length="205" mass="23560">MNGYLDKQSGDAEKKNLSWLRKYVEVSEGTLRYFNSREERDESGIVVPLADTFVSIQNKRNIRLENRNGVRIFRANCELRAQTWGFVLAQYCIVAPMGEGFCKKLSGGKDNVWEERYVRLAADGILSWHKNDEGEARGAIQVRGEGVSIVKDNPCILIVATKDRKYKFEFIDKPEAMLWFGAITWHSHRTPLSNPTVNIRNKRSF</sequence>
<evidence type="ECO:0000313" key="3">
    <source>
        <dbReference type="Proteomes" id="UP001642483"/>
    </source>
</evidence>
<organism evidence="2 3">
    <name type="scientific">Clavelina lepadiformis</name>
    <name type="common">Light-bulb sea squirt</name>
    <name type="synonym">Ascidia lepadiformis</name>
    <dbReference type="NCBI Taxonomy" id="159417"/>
    <lineage>
        <taxon>Eukaryota</taxon>
        <taxon>Metazoa</taxon>
        <taxon>Chordata</taxon>
        <taxon>Tunicata</taxon>
        <taxon>Ascidiacea</taxon>
        <taxon>Aplousobranchia</taxon>
        <taxon>Clavelinidae</taxon>
        <taxon>Clavelina</taxon>
    </lineage>
</organism>
<dbReference type="Gene3D" id="2.30.29.30">
    <property type="entry name" value="Pleckstrin-homology domain (PH domain)/Phosphotyrosine-binding domain (PTB)"/>
    <property type="match status" value="2"/>
</dbReference>
<reference evidence="2 3" key="1">
    <citation type="submission" date="2024-02" db="EMBL/GenBank/DDBJ databases">
        <authorList>
            <person name="Daric V."/>
            <person name="Darras S."/>
        </authorList>
    </citation>
    <scope>NUCLEOTIDE SEQUENCE [LARGE SCALE GENOMIC DNA]</scope>
</reference>
<gene>
    <name evidence="2" type="ORF">CVLEPA_LOCUS1471</name>
</gene>
<dbReference type="SUPFAM" id="SSF50729">
    <property type="entry name" value="PH domain-like"/>
    <property type="match status" value="2"/>
</dbReference>
<name>A0ABP0F2N8_CLALP</name>
<dbReference type="InterPro" id="IPR001849">
    <property type="entry name" value="PH_domain"/>
</dbReference>